<dbReference type="Proteomes" id="UP000184040">
    <property type="component" value="Unassembled WGS sequence"/>
</dbReference>
<dbReference type="InterPro" id="IPR025997">
    <property type="entry name" value="SBP_2_dom"/>
</dbReference>
<keyword evidence="4" id="KW-0804">Transcription</keyword>
<reference evidence="6 7" key="1">
    <citation type="submission" date="2016-11" db="EMBL/GenBank/DDBJ databases">
        <authorList>
            <person name="Jaros S."/>
            <person name="Januszkiewicz K."/>
            <person name="Wedrychowicz H."/>
        </authorList>
    </citation>
    <scope>NUCLEOTIDE SEQUENCE [LARGE SCALE GENOMIC DNA]</scope>
    <source>
        <strain evidence="6 7">DSM 26892</strain>
    </source>
</reference>
<evidence type="ECO:0000256" key="1">
    <source>
        <dbReference type="ARBA" id="ARBA00022491"/>
    </source>
</evidence>
<evidence type="ECO:0000313" key="6">
    <source>
        <dbReference type="EMBL" id="SHJ17280.1"/>
    </source>
</evidence>
<organism evidence="6 7">
    <name type="scientific">Palleronia salina</name>
    <dbReference type="NCBI Taxonomy" id="313368"/>
    <lineage>
        <taxon>Bacteria</taxon>
        <taxon>Pseudomonadati</taxon>
        <taxon>Pseudomonadota</taxon>
        <taxon>Alphaproteobacteria</taxon>
        <taxon>Rhodobacterales</taxon>
        <taxon>Roseobacteraceae</taxon>
        <taxon>Palleronia</taxon>
    </lineage>
</organism>
<evidence type="ECO:0000256" key="4">
    <source>
        <dbReference type="ARBA" id="ARBA00023163"/>
    </source>
</evidence>
<dbReference type="PANTHER" id="PTHR30146">
    <property type="entry name" value="LACI-RELATED TRANSCRIPTIONAL REPRESSOR"/>
    <property type="match status" value="1"/>
</dbReference>
<keyword evidence="7" id="KW-1185">Reference proteome</keyword>
<keyword evidence="2" id="KW-0805">Transcription regulation</keyword>
<dbReference type="PROSITE" id="PS50932">
    <property type="entry name" value="HTH_LACI_2"/>
    <property type="match status" value="1"/>
</dbReference>
<gene>
    <name evidence="6" type="ORF">SAMN04488012_105212</name>
</gene>
<dbReference type="InterPro" id="IPR028082">
    <property type="entry name" value="Peripla_BP_I"/>
</dbReference>
<dbReference type="PANTHER" id="PTHR30146:SF45">
    <property type="entry name" value="CATABOLITE REPRESSOR_ACTIVATOR"/>
    <property type="match status" value="1"/>
</dbReference>
<evidence type="ECO:0000259" key="5">
    <source>
        <dbReference type="PROSITE" id="PS50932"/>
    </source>
</evidence>
<name>A0A1M6H524_9RHOB</name>
<accession>A0A1M6H524</accession>
<proteinExistence type="predicted"/>
<dbReference type="Pfam" id="PF00356">
    <property type="entry name" value="LacI"/>
    <property type="match status" value="1"/>
</dbReference>
<dbReference type="STRING" id="313368.SAMN04488012_105212"/>
<dbReference type="InterPro" id="IPR010982">
    <property type="entry name" value="Lambda_DNA-bd_dom_sf"/>
</dbReference>
<dbReference type="EMBL" id="FQZA01000005">
    <property type="protein sequence ID" value="SHJ17280.1"/>
    <property type="molecule type" value="Genomic_DNA"/>
</dbReference>
<feature type="domain" description="HTH lacI-type" evidence="5">
    <location>
        <begin position="5"/>
        <end position="62"/>
    </location>
</feature>
<dbReference type="GO" id="GO:0003700">
    <property type="term" value="F:DNA-binding transcription factor activity"/>
    <property type="evidence" value="ECO:0007669"/>
    <property type="project" value="TreeGrafter"/>
</dbReference>
<evidence type="ECO:0000256" key="2">
    <source>
        <dbReference type="ARBA" id="ARBA00023015"/>
    </source>
</evidence>
<dbReference type="Gene3D" id="1.10.260.40">
    <property type="entry name" value="lambda repressor-like DNA-binding domains"/>
    <property type="match status" value="1"/>
</dbReference>
<dbReference type="GO" id="GO:0000976">
    <property type="term" value="F:transcription cis-regulatory region binding"/>
    <property type="evidence" value="ECO:0007669"/>
    <property type="project" value="TreeGrafter"/>
</dbReference>
<keyword evidence="1" id="KW-0678">Repressor</keyword>
<dbReference type="CDD" id="cd01392">
    <property type="entry name" value="HTH_LacI"/>
    <property type="match status" value="1"/>
</dbReference>
<protein>
    <submittedName>
        <fullName evidence="6">Transcriptional regulator, LacI family</fullName>
    </submittedName>
</protein>
<evidence type="ECO:0000256" key="3">
    <source>
        <dbReference type="ARBA" id="ARBA00023125"/>
    </source>
</evidence>
<sequence>MTRRKTIYDIAELANASPSAVSAVLNGSWEKRRISRKTAERVKALAEAHGYSRNIQASVLRSARSKIIGMIIPKYDNRYFGAIAERFEATARNHGLFPVITCAQRDPELEAAAARELVSYQVETIIATGATDPDGITDICRAAGVRSLNLDLPGSAAPSIVSDNRGGARDLTLKLLDACHGTAPGQPLLFVGGRATDHNTAARIAGFRDGHADRGIEVPESNILACGYAGAKAYAALDAWTGDLPRGIFVNSTISLEGVIRWLGDRGALGADRTLFGCFDWDPFGALIPGNVGMARQDVNAMMDEVFRVLGSDQPEEKVTLIPCNITDAG</sequence>
<keyword evidence="3" id="KW-0238">DNA-binding</keyword>
<dbReference type="InterPro" id="IPR000843">
    <property type="entry name" value="HTH_LacI"/>
</dbReference>
<dbReference type="Pfam" id="PF13407">
    <property type="entry name" value="Peripla_BP_4"/>
    <property type="match status" value="1"/>
</dbReference>
<dbReference type="SUPFAM" id="SSF47413">
    <property type="entry name" value="lambda repressor-like DNA-binding domains"/>
    <property type="match status" value="1"/>
</dbReference>
<dbReference type="SUPFAM" id="SSF53822">
    <property type="entry name" value="Periplasmic binding protein-like I"/>
    <property type="match status" value="1"/>
</dbReference>
<dbReference type="Gene3D" id="3.40.50.2300">
    <property type="match status" value="2"/>
</dbReference>
<dbReference type="CDD" id="cd06274">
    <property type="entry name" value="PBP1_FruR"/>
    <property type="match status" value="1"/>
</dbReference>
<dbReference type="SMART" id="SM00354">
    <property type="entry name" value="HTH_LACI"/>
    <property type="match status" value="1"/>
</dbReference>
<dbReference type="AlphaFoldDB" id="A0A1M6H524"/>
<evidence type="ECO:0000313" key="7">
    <source>
        <dbReference type="Proteomes" id="UP000184040"/>
    </source>
</evidence>